<dbReference type="SUPFAM" id="SSF52540">
    <property type="entry name" value="P-loop containing nucleoside triphosphate hydrolases"/>
    <property type="match status" value="1"/>
</dbReference>
<dbReference type="InterPro" id="IPR039421">
    <property type="entry name" value="Type_1_exporter"/>
</dbReference>
<evidence type="ECO:0000259" key="9">
    <source>
        <dbReference type="PROSITE" id="PS50893"/>
    </source>
</evidence>
<dbReference type="InterPro" id="IPR003439">
    <property type="entry name" value="ABC_transporter-like_ATP-bd"/>
</dbReference>
<dbReference type="Pfam" id="PF00005">
    <property type="entry name" value="ABC_tran"/>
    <property type="match status" value="1"/>
</dbReference>
<feature type="transmembrane region" description="Helical" evidence="8">
    <location>
        <begin position="87"/>
        <end position="111"/>
    </location>
</feature>
<dbReference type="AlphaFoldDB" id="A0AAU8K7K9"/>
<reference evidence="10" key="1">
    <citation type="submission" date="2024-06" db="EMBL/GenBank/DDBJ databases">
        <title>The genome sequences of Kitasatospora sp. strain HUAS MG31.</title>
        <authorList>
            <person name="Mo P."/>
        </authorList>
    </citation>
    <scope>NUCLEOTIDE SEQUENCE</scope>
    <source>
        <strain evidence="10">HUAS MG31</strain>
    </source>
</reference>
<feature type="compositionally biased region" description="Basic and acidic residues" evidence="7">
    <location>
        <begin position="1"/>
        <end position="13"/>
    </location>
</feature>
<dbReference type="InterPro" id="IPR027417">
    <property type="entry name" value="P-loop_NTPase"/>
</dbReference>
<dbReference type="PROSITE" id="PS50893">
    <property type="entry name" value="ABC_TRANSPORTER_2"/>
    <property type="match status" value="1"/>
</dbReference>
<feature type="region of interest" description="Disordered" evidence="7">
    <location>
        <begin position="1"/>
        <end position="46"/>
    </location>
</feature>
<evidence type="ECO:0000256" key="8">
    <source>
        <dbReference type="SAM" id="Phobius"/>
    </source>
</evidence>
<accession>A0AAU8K7K9</accession>
<protein>
    <submittedName>
        <fullName evidence="10">ABC transporter ATP-binding protein</fullName>
    </submittedName>
</protein>
<feature type="compositionally biased region" description="Basic and acidic residues" evidence="7">
    <location>
        <begin position="28"/>
        <end position="46"/>
    </location>
</feature>
<dbReference type="PANTHER" id="PTHR43394:SF1">
    <property type="entry name" value="ATP-BINDING CASSETTE SUB-FAMILY B MEMBER 10, MITOCHONDRIAL"/>
    <property type="match status" value="1"/>
</dbReference>
<dbReference type="GO" id="GO:0005886">
    <property type="term" value="C:plasma membrane"/>
    <property type="evidence" value="ECO:0007669"/>
    <property type="project" value="UniProtKB-SubCell"/>
</dbReference>
<evidence type="ECO:0000256" key="4">
    <source>
        <dbReference type="ARBA" id="ARBA00022840"/>
    </source>
</evidence>
<dbReference type="RefSeq" id="WP_354644230.1">
    <property type="nucleotide sequence ID" value="NZ_CP159872.1"/>
</dbReference>
<dbReference type="InterPro" id="IPR017871">
    <property type="entry name" value="ABC_transporter-like_CS"/>
</dbReference>
<keyword evidence="5 8" id="KW-1133">Transmembrane helix</keyword>
<dbReference type="SMART" id="SM00382">
    <property type="entry name" value="AAA"/>
    <property type="match status" value="1"/>
</dbReference>
<evidence type="ECO:0000256" key="7">
    <source>
        <dbReference type="SAM" id="MobiDB-lite"/>
    </source>
</evidence>
<dbReference type="GO" id="GO:0016887">
    <property type="term" value="F:ATP hydrolysis activity"/>
    <property type="evidence" value="ECO:0007669"/>
    <property type="project" value="InterPro"/>
</dbReference>
<keyword evidence="6 8" id="KW-0472">Membrane</keyword>
<dbReference type="KEGG" id="kcm:ABWK59_32400"/>
<dbReference type="InterPro" id="IPR003593">
    <property type="entry name" value="AAA+_ATPase"/>
</dbReference>
<evidence type="ECO:0000256" key="5">
    <source>
        <dbReference type="ARBA" id="ARBA00022989"/>
    </source>
</evidence>
<keyword evidence="2 8" id="KW-0812">Transmembrane</keyword>
<proteinExistence type="predicted"/>
<feature type="transmembrane region" description="Helical" evidence="8">
    <location>
        <begin position="131"/>
        <end position="151"/>
    </location>
</feature>
<dbReference type="GO" id="GO:0005524">
    <property type="term" value="F:ATP binding"/>
    <property type="evidence" value="ECO:0007669"/>
    <property type="project" value="UniProtKB-KW"/>
</dbReference>
<sequence>MAQHPAPEEHPDRPGSATARTASTPRPEQAEEPRQPEHDETLRFDLPGDKRAAVGASLSTGAMVRRLPYLVRRALGLAWQADRRATAAVLVCQALSGVLGAVVLSATAASLSRVMRDGPVTGRLRDTAAPIAVLAVSAAGRALLGIAIVALSGRITPRIARGAELALVEAGTRAELAAYNTPAFNDSWEAADRGADTAPDLLHDALDVIAAAVSFLAAAGIVATLDPLLFPALVAGSVPAGVAAVRTARIHYLAALATTDERRALRIYRWWAVDKLHADQVRASTIAPLLLSKYRAADARIAAETDRATRLAARVSALAALATGLGTLLVWGTLLATVATGRITTASALAATFALRTAATGLQGVVGTGARLYRIGLYLDDWADFLDRAGGMRIRRGPVVPGAPAEIRVRSLGYVYPGTEEKAALQDIDLTLRQGEVVAVVGHNGSGKSTLTRLLTGLLLPEPGRGEIPWDGVPIGDLDAEELWRRVAYTPQEFARWPLPALENVHLCAPGTAPEEVRAAVEEAARRASFDEVVAGLRSGWRTLLAQEWLGGHQLSGGEWQRAAVARSLYRTRQAPGLLVLDEPTSDLDPAAEHRILHAVRELAPGRITVLVTHNLANTKLADRILVMSRGRIVQEGTYTTLAAEPTGLFRELLDLQLDRTVPGQRTAGP</sequence>
<evidence type="ECO:0000256" key="1">
    <source>
        <dbReference type="ARBA" id="ARBA00004651"/>
    </source>
</evidence>
<keyword evidence="4 10" id="KW-0067">ATP-binding</keyword>
<dbReference type="CDD" id="cd03228">
    <property type="entry name" value="ABCC_MRP_Like"/>
    <property type="match status" value="1"/>
</dbReference>
<evidence type="ECO:0000256" key="2">
    <source>
        <dbReference type="ARBA" id="ARBA00022692"/>
    </source>
</evidence>
<feature type="domain" description="ABC transporter" evidence="9">
    <location>
        <begin position="407"/>
        <end position="655"/>
    </location>
</feature>
<dbReference type="Gene3D" id="1.20.1560.10">
    <property type="entry name" value="ABC transporter type 1, transmembrane domain"/>
    <property type="match status" value="1"/>
</dbReference>
<dbReference type="PANTHER" id="PTHR43394">
    <property type="entry name" value="ATP-DEPENDENT PERMEASE MDL1, MITOCHONDRIAL"/>
    <property type="match status" value="1"/>
</dbReference>
<evidence type="ECO:0000256" key="3">
    <source>
        <dbReference type="ARBA" id="ARBA00022741"/>
    </source>
</evidence>
<dbReference type="InterPro" id="IPR036640">
    <property type="entry name" value="ABC1_TM_sf"/>
</dbReference>
<keyword evidence="3" id="KW-0547">Nucleotide-binding</keyword>
<dbReference type="EMBL" id="CP159872">
    <property type="protein sequence ID" value="XCM83295.1"/>
    <property type="molecule type" value="Genomic_DNA"/>
</dbReference>
<evidence type="ECO:0000313" key="10">
    <source>
        <dbReference type="EMBL" id="XCM83295.1"/>
    </source>
</evidence>
<name>A0AAU8K7K9_9ACTN</name>
<dbReference type="PROSITE" id="PS00211">
    <property type="entry name" value="ABC_TRANSPORTER_1"/>
    <property type="match status" value="1"/>
</dbReference>
<dbReference type="GO" id="GO:0015421">
    <property type="term" value="F:ABC-type oligopeptide transporter activity"/>
    <property type="evidence" value="ECO:0007669"/>
    <property type="project" value="TreeGrafter"/>
</dbReference>
<dbReference type="Gene3D" id="3.40.50.300">
    <property type="entry name" value="P-loop containing nucleotide triphosphate hydrolases"/>
    <property type="match status" value="1"/>
</dbReference>
<feature type="transmembrane region" description="Helical" evidence="8">
    <location>
        <begin position="317"/>
        <end position="339"/>
    </location>
</feature>
<organism evidence="10">
    <name type="scientific">Kitasatospora camelliae</name>
    <dbReference type="NCBI Taxonomy" id="3156397"/>
    <lineage>
        <taxon>Bacteria</taxon>
        <taxon>Bacillati</taxon>
        <taxon>Actinomycetota</taxon>
        <taxon>Actinomycetes</taxon>
        <taxon>Kitasatosporales</taxon>
        <taxon>Streptomycetaceae</taxon>
        <taxon>Kitasatospora</taxon>
    </lineage>
</organism>
<evidence type="ECO:0000256" key="6">
    <source>
        <dbReference type="ARBA" id="ARBA00023136"/>
    </source>
</evidence>
<gene>
    <name evidence="10" type="ORF">ABWK59_32400</name>
</gene>
<comment type="subcellular location">
    <subcellularLocation>
        <location evidence="1">Cell membrane</location>
        <topology evidence="1">Multi-pass membrane protein</topology>
    </subcellularLocation>
</comment>
<dbReference type="SUPFAM" id="SSF90123">
    <property type="entry name" value="ABC transporter transmembrane region"/>
    <property type="match status" value="1"/>
</dbReference>